<dbReference type="InterPro" id="IPR050320">
    <property type="entry name" value="N5-glutamine_MTase"/>
</dbReference>
<keyword evidence="3 7" id="KW-0808">Transferase</keyword>
<dbReference type="CDD" id="cd02440">
    <property type="entry name" value="AdoMet_MTases"/>
    <property type="match status" value="1"/>
</dbReference>
<reference evidence="7 8" key="1">
    <citation type="submission" date="2016-07" db="EMBL/GenBank/DDBJ databases">
        <title>Genome of Pelobium manganitolerans.</title>
        <authorList>
            <person name="Wu S."/>
            <person name="Wang G."/>
        </authorList>
    </citation>
    <scope>NUCLEOTIDE SEQUENCE [LARGE SCALE GENOMIC DNA]</scope>
    <source>
        <strain evidence="7 8">YS-25</strain>
    </source>
</reference>
<name>A0A419S3Q6_9SPHI</name>
<dbReference type="OrthoDB" id="9800643at2"/>
<gene>
    <name evidence="7" type="ORF">BCY91_09630</name>
</gene>
<evidence type="ECO:0000256" key="5">
    <source>
        <dbReference type="ARBA" id="ARBA00048391"/>
    </source>
</evidence>
<evidence type="ECO:0000256" key="4">
    <source>
        <dbReference type="ARBA" id="ARBA00022691"/>
    </source>
</evidence>
<dbReference type="InterPro" id="IPR007848">
    <property type="entry name" value="Small_mtfrase_dom"/>
</dbReference>
<dbReference type="EC" id="2.1.1.297" evidence="1"/>
<sequence>MDYKHLLDTQLQQLYTASERMVLYNMLLEHLQARTVSNNASLSPSQQQYFLQYVQALAQGKPIQYVLGEADFYRLKFSVNPSVLIPRPETEELVHLIIQNHRKKNINIIDIGTGSGCIAISLKANLPEARVYAMDIEENALKTAQSNAITNNVEVNFIADDALNLKPADYPFFDVIVSNPPYIAQSEKTQMQAQVTQHEPHLALFVSDEDSLIFYDRIADFALEKLSANGLLYFEINRNLAQETKTLLESKGFEVSLLKDLNDNFRMIQAVRSQAN</sequence>
<protein>
    <recommendedName>
        <fullName evidence="1">peptide chain release factor N(5)-glutamine methyltransferase</fullName>
        <ecNumber evidence="1">2.1.1.297</ecNumber>
    </recommendedName>
</protein>
<dbReference type="SUPFAM" id="SSF53335">
    <property type="entry name" value="S-adenosyl-L-methionine-dependent methyltransferases"/>
    <property type="match status" value="1"/>
</dbReference>
<dbReference type="GO" id="GO:0102559">
    <property type="term" value="F:peptide chain release factor N(5)-glutamine methyltransferase activity"/>
    <property type="evidence" value="ECO:0007669"/>
    <property type="project" value="UniProtKB-EC"/>
</dbReference>
<dbReference type="InterPro" id="IPR029063">
    <property type="entry name" value="SAM-dependent_MTases_sf"/>
</dbReference>
<evidence type="ECO:0000259" key="6">
    <source>
        <dbReference type="Pfam" id="PF05175"/>
    </source>
</evidence>
<organism evidence="7 8">
    <name type="scientific">Pelobium manganitolerans</name>
    <dbReference type="NCBI Taxonomy" id="1842495"/>
    <lineage>
        <taxon>Bacteria</taxon>
        <taxon>Pseudomonadati</taxon>
        <taxon>Bacteroidota</taxon>
        <taxon>Sphingobacteriia</taxon>
        <taxon>Sphingobacteriales</taxon>
        <taxon>Sphingobacteriaceae</taxon>
        <taxon>Pelobium</taxon>
    </lineage>
</organism>
<dbReference type="Proteomes" id="UP000283433">
    <property type="component" value="Unassembled WGS sequence"/>
</dbReference>
<proteinExistence type="predicted"/>
<dbReference type="AlphaFoldDB" id="A0A419S3Q6"/>
<dbReference type="Gene3D" id="3.40.50.150">
    <property type="entry name" value="Vaccinia Virus protein VP39"/>
    <property type="match status" value="1"/>
</dbReference>
<evidence type="ECO:0000313" key="8">
    <source>
        <dbReference type="Proteomes" id="UP000283433"/>
    </source>
</evidence>
<dbReference type="RefSeq" id="WP_120182722.1">
    <property type="nucleotide sequence ID" value="NZ_MBTA01000027.1"/>
</dbReference>
<dbReference type="Gene3D" id="1.10.8.10">
    <property type="entry name" value="DNA helicase RuvA subunit, C-terminal domain"/>
    <property type="match status" value="1"/>
</dbReference>
<dbReference type="PANTHER" id="PTHR18895">
    <property type="entry name" value="HEMK METHYLTRANSFERASE"/>
    <property type="match status" value="1"/>
</dbReference>
<dbReference type="PANTHER" id="PTHR18895:SF74">
    <property type="entry name" value="MTRF1L RELEASE FACTOR GLUTAMINE METHYLTRANSFERASE"/>
    <property type="match status" value="1"/>
</dbReference>
<dbReference type="InterPro" id="IPR004556">
    <property type="entry name" value="HemK-like"/>
</dbReference>
<dbReference type="EMBL" id="MBTA01000027">
    <property type="protein sequence ID" value="RKD13810.1"/>
    <property type="molecule type" value="Genomic_DNA"/>
</dbReference>
<dbReference type="InterPro" id="IPR002052">
    <property type="entry name" value="DNA_methylase_N6_adenine_CS"/>
</dbReference>
<evidence type="ECO:0000256" key="3">
    <source>
        <dbReference type="ARBA" id="ARBA00022679"/>
    </source>
</evidence>
<dbReference type="Pfam" id="PF05175">
    <property type="entry name" value="MTS"/>
    <property type="match status" value="1"/>
</dbReference>
<dbReference type="NCBIfam" id="TIGR00536">
    <property type="entry name" value="hemK_fam"/>
    <property type="match status" value="1"/>
</dbReference>
<evidence type="ECO:0000313" key="7">
    <source>
        <dbReference type="EMBL" id="RKD13810.1"/>
    </source>
</evidence>
<comment type="catalytic activity">
    <reaction evidence="5">
        <text>L-glutaminyl-[peptide chain release factor] + S-adenosyl-L-methionine = N(5)-methyl-L-glutaminyl-[peptide chain release factor] + S-adenosyl-L-homocysteine + H(+)</text>
        <dbReference type="Rhea" id="RHEA:42896"/>
        <dbReference type="Rhea" id="RHEA-COMP:10271"/>
        <dbReference type="Rhea" id="RHEA-COMP:10272"/>
        <dbReference type="ChEBI" id="CHEBI:15378"/>
        <dbReference type="ChEBI" id="CHEBI:30011"/>
        <dbReference type="ChEBI" id="CHEBI:57856"/>
        <dbReference type="ChEBI" id="CHEBI:59789"/>
        <dbReference type="ChEBI" id="CHEBI:61891"/>
        <dbReference type="EC" id="2.1.1.297"/>
    </reaction>
</comment>
<dbReference type="PROSITE" id="PS00092">
    <property type="entry name" value="N6_MTASE"/>
    <property type="match status" value="1"/>
</dbReference>
<feature type="domain" description="Methyltransferase small" evidence="6">
    <location>
        <begin position="99"/>
        <end position="191"/>
    </location>
</feature>
<dbReference type="InterPro" id="IPR019874">
    <property type="entry name" value="RF_methyltr_PrmC"/>
</dbReference>
<comment type="caution">
    <text evidence="7">The sequence shown here is derived from an EMBL/GenBank/DDBJ whole genome shotgun (WGS) entry which is preliminary data.</text>
</comment>
<evidence type="ECO:0000256" key="2">
    <source>
        <dbReference type="ARBA" id="ARBA00022603"/>
    </source>
</evidence>
<keyword evidence="2 7" id="KW-0489">Methyltransferase</keyword>
<accession>A0A419S3Q6</accession>
<evidence type="ECO:0000256" key="1">
    <source>
        <dbReference type="ARBA" id="ARBA00012771"/>
    </source>
</evidence>
<dbReference type="GO" id="GO:0032259">
    <property type="term" value="P:methylation"/>
    <property type="evidence" value="ECO:0007669"/>
    <property type="project" value="UniProtKB-KW"/>
</dbReference>
<keyword evidence="8" id="KW-1185">Reference proteome</keyword>
<dbReference type="NCBIfam" id="TIGR03534">
    <property type="entry name" value="RF_mod_PrmC"/>
    <property type="match status" value="1"/>
</dbReference>
<dbReference type="GO" id="GO:0003676">
    <property type="term" value="F:nucleic acid binding"/>
    <property type="evidence" value="ECO:0007669"/>
    <property type="project" value="InterPro"/>
</dbReference>
<keyword evidence="4" id="KW-0949">S-adenosyl-L-methionine</keyword>